<dbReference type="EMBL" id="LAZR01009457">
    <property type="protein sequence ID" value="KKM72502.1"/>
    <property type="molecule type" value="Genomic_DNA"/>
</dbReference>
<protein>
    <recommendedName>
        <fullName evidence="2">Methyltransferase type 11 domain-containing protein</fullName>
    </recommendedName>
</protein>
<dbReference type="AlphaFoldDB" id="A0A0F9MTE0"/>
<proteinExistence type="predicted"/>
<dbReference type="SUPFAM" id="SSF53335">
    <property type="entry name" value="S-adenosyl-L-methionine-dependent methyltransferases"/>
    <property type="match status" value="1"/>
</dbReference>
<reference evidence="1" key="1">
    <citation type="journal article" date="2015" name="Nature">
        <title>Complex archaea that bridge the gap between prokaryotes and eukaryotes.</title>
        <authorList>
            <person name="Spang A."/>
            <person name="Saw J.H."/>
            <person name="Jorgensen S.L."/>
            <person name="Zaremba-Niedzwiedzka K."/>
            <person name="Martijn J."/>
            <person name="Lind A.E."/>
            <person name="van Eijk R."/>
            <person name="Schleper C."/>
            <person name="Guy L."/>
            <person name="Ettema T.J."/>
        </authorList>
    </citation>
    <scope>NUCLEOTIDE SEQUENCE</scope>
</reference>
<name>A0A0F9MTE0_9ZZZZ</name>
<gene>
    <name evidence="1" type="ORF">LCGC14_1419870</name>
</gene>
<dbReference type="InterPro" id="IPR029063">
    <property type="entry name" value="SAM-dependent_MTases_sf"/>
</dbReference>
<evidence type="ECO:0008006" key="2">
    <source>
        <dbReference type="Google" id="ProtNLM"/>
    </source>
</evidence>
<organism evidence="1">
    <name type="scientific">marine sediment metagenome</name>
    <dbReference type="NCBI Taxonomy" id="412755"/>
    <lineage>
        <taxon>unclassified sequences</taxon>
        <taxon>metagenomes</taxon>
        <taxon>ecological metagenomes</taxon>
    </lineage>
</organism>
<evidence type="ECO:0000313" key="1">
    <source>
        <dbReference type="EMBL" id="KKM72502.1"/>
    </source>
</evidence>
<sequence length="93" mass="11023">MSLFLNPNGKGTVTITENNVYDRASQVNRIKWYFKISNQPRESVYELNMRMFFPQELDALLRYNGFRIEAKYGDYDKTPFTSESPKQLIVCRK</sequence>
<comment type="caution">
    <text evidence="1">The sequence shown here is derived from an EMBL/GenBank/DDBJ whole genome shotgun (WGS) entry which is preliminary data.</text>
</comment>
<accession>A0A0F9MTE0</accession>